<dbReference type="OrthoDB" id="961830at2"/>
<name>A0A2P8G2W5_9BACT</name>
<gene>
    <name evidence="2" type="ORF">CLV42_108195</name>
</gene>
<evidence type="ECO:0000256" key="1">
    <source>
        <dbReference type="SAM" id="Phobius"/>
    </source>
</evidence>
<keyword evidence="1" id="KW-0472">Membrane</keyword>
<feature type="transmembrane region" description="Helical" evidence="1">
    <location>
        <begin position="74"/>
        <end position="96"/>
    </location>
</feature>
<comment type="caution">
    <text evidence="2">The sequence shown here is derived from an EMBL/GenBank/DDBJ whole genome shotgun (WGS) entry which is preliminary data.</text>
</comment>
<dbReference type="Proteomes" id="UP000240978">
    <property type="component" value="Unassembled WGS sequence"/>
</dbReference>
<dbReference type="RefSeq" id="WP_106603740.1">
    <property type="nucleotide sequence ID" value="NZ_PYGK01000008.1"/>
</dbReference>
<reference evidence="2 3" key="1">
    <citation type="submission" date="2018-03" db="EMBL/GenBank/DDBJ databases">
        <title>Genomic Encyclopedia of Archaeal and Bacterial Type Strains, Phase II (KMG-II): from individual species to whole genera.</title>
        <authorList>
            <person name="Goeker M."/>
        </authorList>
    </citation>
    <scope>NUCLEOTIDE SEQUENCE [LARGE SCALE GENOMIC DNA]</scope>
    <source>
        <strain evidence="2 3">DSM 18107</strain>
    </source>
</reference>
<organism evidence="2 3">
    <name type="scientific">Chitinophaga ginsengisoli</name>
    <dbReference type="NCBI Taxonomy" id="363837"/>
    <lineage>
        <taxon>Bacteria</taxon>
        <taxon>Pseudomonadati</taxon>
        <taxon>Bacteroidota</taxon>
        <taxon>Chitinophagia</taxon>
        <taxon>Chitinophagales</taxon>
        <taxon>Chitinophagaceae</taxon>
        <taxon>Chitinophaga</taxon>
    </lineage>
</organism>
<keyword evidence="3" id="KW-1185">Reference proteome</keyword>
<evidence type="ECO:0000313" key="2">
    <source>
        <dbReference type="EMBL" id="PSL28276.1"/>
    </source>
</evidence>
<evidence type="ECO:0000313" key="3">
    <source>
        <dbReference type="Proteomes" id="UP000240978"/>
    </source>
</evidence>
<dbReference type="AlphaFoldDB" id="A0A2P8G2W5"/>
<protein>
    <submittedName>
        <fullName evidence="2">Uncharacterized protein</fullName>
    </submittedName>
</protein>
<accession>A0A2P8G2W5</accession>
<proteinExistence type="predicted"/>
<keyword evidence="1" id="KW-0812">Transmembrane</keyword>
<feature type="transmembrane region" description="Helical" evidence="1">
    <location>
        <begin position="102"/>
        <end position="123"/>
    </location>
</feature>
<dbReference type="EMBL" id="PYGK01000008">
    <property type="protein sequence ID" value="PSL28276.1"/>
    <property type="molecule type" value="Genomic_DNA"/>
</dbReference>
<sequence length="139" mass="15456">MKEMDDKKLQELLEKGLAGQKAGLSSEEAEELEVYSMLFEALGNEPVPDLPHDFAVKVTAKLRSRKQRMAETRFNGIVVFCCLFFGGSSIAAIIHFGGGEVIFGFISRYGTIFILGTILLLLIQYLDQKLVKQALLKGR</sequence>
<keyword evidence="1" id="KW-1133">Transmembrane helix</keyword>